<dbReference type="InterPro" id="IPR001466">
    <property type="entry name" value="Beta-lactam-related"/>
</dbReference>
<dbReference type="Pfam" id="PF00144">
    <property type="entry name" value="Beta-lactamase"/>
    <property type="match status" value="1"/>
</dbReference>
<dbReference type="Gene3D" id="3.40.710.10">
    <property type="entry name" value="DD-peptidase/beta-lactamase superfamily"/>
    <property type="match status" value="1"/>
</dbReference>
<name>A0A7H9AL41_9FLAO</name>
<keyword evidence="4" id="KW-1185">Reference proteome</keyword>
<keyword evidence="1" id="KW-0732">Signal</keyword>
<dbReference type="InterPro" id="IPR012338">
    <property type="entry name" value="Beta-lactam/transpept-like"/>
</dbReference>
<feature type="domain" description="Beta-lactamase-related" evidence="2">
    <location>
        <begin position="77"/>
        <end position="337"/>
    </location>
</feature>
<evidence type="ECO:0000313" key="4">
    <source>
        <dbReference type="Proteomes" id="UP000509302"/>
    </source>
</evidence>
<proteinExistence type="predicted"/>
<dbReference type="KEGG" id="cagg:HYG79_02070"/>
<protein>
    <submittedName>
        <fullName evidence="3">Beta-lactamase family protein</fullName>
    </submittedName>
</protein>
<evidence type="ECO:0000259" key="2">
    <source>
        <dbReference type="Pfam" id="PF00144"/>
    </source>
</evidence>
<dbReference type="Proteomes" id="UP000509302">
    <property type="component" value="Chromosome"/>
</dbReference>
<accession>A0A7H9AL41</accession>
<dbReference type="PANTHER" id="PTHR43283:SF7">
    <property type="entry name" value="BETA-LACTAMASE-RELATED DOMAIN-CONTAINING PROTEIN"/>
    <property type="match status" value="1"/>
</dbReference>
<feature type="chain" id="PRO_5028949934" evidence="1">
    <location>
        <begin position="24"/>
        <end position="363"/>
    </location>
</feature>
<evidence type="ECO:0000313" key="3">
    <source>
        <dbReference type="EMBL" id="QLG44181.1"/>
    </source>
</evidence>
<dbReference type="InterPro" id="IPR050789">
    <property type="entry name" value="Diverse_Enzym_Activities"/>
</dbReference>
<gene>
    <name evidence="3" type="ORF">HYG79_02070</name>
</gene>
<dbReference type="RefSeq" id="WP_179240517.1">
    <property type="nucleotide sequence ID" value="NZ_CP058595.1"/>
</dbReference>
<dbReference type="SUPFAM" id="SSF56601">
    <property type="entry name" value="beta-lactamase/transpeptidase-like"/>
    <property type="match status" value="1"/>
</dbReference>
<feature type="signal peptide" evidence="1">
    <location>
        <begin position="1"/>
        <end position="23"/>
    </location>
</feature>
<sequence length="363" mass="40887">MKNQYILLYIGLGFLFLSCSKSSDTTDDSVNPTTVATLYFPPIGSDTWETASLQTIGWNSNTEEPLYNFLEENDTKAFIILKDGKIVIERYFDDFTKDSPWYWASAGKTLTAFITGIASENGFLELDAKSSDYLGQGWTNAPQEKEELITVWHQLTMTSGLDETTWDCTMPDCLTYLADAGTRWSYHNAPYTLIQDVVANATQTSFENYFTNTLKNKIGMDGRWIPNADNNTYWSTARSMARFGLLNLNNGTWKNTVILGDTDFLTQMKNTSQDLNKSYGYLWWLNGKESAMVPSLQIVFNEELIPNAPDDLYAGLGKNDQKLYVVPSVNLVVVRMGEDTGETALGPSSFDNELWGYLNTLMN</sequence>
<dbReference type="PROSITE" id="PS51257">
    <property type="entry name" value="PROKAR_LIPOPROTEIN"/>
    <property type="match status" value="1"/>
</dbReference>
<evidence type="ECO:0000256" key="1">
    <source>
        <dbReference type="SAM" id="SignalP"/>
    </source>
</evidence>
<dbReference type="AlphaFoldDB" id="A0A7H9AL41"/>
<dbReference type="PANTHER" id="PTHR43283">
    <property type="entry name" value="BETA-LACTAMASE-RELATED"/>
    <property type="match status" value="1"/>
</dbReference>
<reference evidence="3 4" key="1">
    <citation type="journal article" date="2006" name="Int. J. Syst. Evol. Microbiol.">
        <title>Costertonia aggregata gen. nov., sp. nov., a mesophilic marine bacterium of the family Flavobacteriaceae, isolated from a mature biofilm.</title>
        <authorList>
            <person name="Kwon K.K."/>
            <person name="Lee Y.K."/>
            <person name="Lee H.K."/>
        </authorList>
    </citation>
    <scope>NUCLEOTIDE SEQUENCE [LARGE SCALE GENOMIC DNA]</scope>
    <source>
        <strain evidence="3 4">KCCM 42265</strain>
    </source>
</reference>
<dbReference type="EMBL" id="CP058595">
    <property type="protein sequence ID" value="QLG44181.1"/>
    <property type="molecule type" value="Genomic_DNA"/>
</dbReference>
<organism evidence="3 4">
    <name type="scientific">Costertonia aggregata</name>
    <dbReference type="NCBI Taxonomy" id="343403"/>
    <lineage>
        <taxon>Bacteria</taxon>
        <taxon>Pseudomonadati</taxon>
        <taxon>Bacteroidota</taxon>
        <taxon>Flavobacteriia</taxon>
        <taxon>Flavobacteriales</taxon>
        <taxon>Flavobacteriaceae</taxon>
        <taxon>Costertonia</taxon>
    </lineage>
</organism>